<accession>A0AAV4JSB7</accession>
<evidence type="ECO:0008006" key="3">
    <source>
        <dbReference type="Google" id="ProtNLM"/>
    </source>
</evidence>
<reference evidence="1 2" key="1">
    <citation type="journal article" date="2021" name="Elife">
        <title>Chloroplast acquisition without the gene transfer in kleptoplastic sea slugs, Plakobranchus ocellatus.</title>
        <authorList>
            <person name="Maeda T."/>
            <person name="Takahashi S."/>
            <person name="Yoshida T."/>
            <person name="Shimamura S."/>
            <person name="Takaki Y."/>
            <person name="Nagai Y."/>
            <person name="Toyoda A."/>
            <person name="Suzuki Y."/>
            <person name="Arimoto A."/>
            <person name="Ishii H."/>
            <person name="Satoh N."/>
            <person name="Nishiyama T."/>
            <person name="Hasebe M."/>
            <person name="Maruyama T."/>
            <person name="Minagawa J."/>
            <person name="Obokata J."/>
            <person name="Shigenobu S."/>
        </authorList>
    </citation>
    <scope>NUCLEOTIDE SEQUENCE [LARGE SCALE GENOMIC DNA]</scope>
</reference>
<evidence type="ECO:0000313" key="2">
    <source>
        <dbReference type="Proteomes" id="UP000762676"/>
    </source>
</evidence>
<dbReference type="Proteomes" id="UP000762676">
    <property type="component" value="Unassembled WGS sequence"/>
</dbReference>
<protein>
    <recommendedName>
        <fullName evidence="3">4Fe-4S ferredoxin-type domain-containing protein</fullName>
    </recommendedName>
</protein>
<sequence>MTDKPDDVCQAEFTSCVPKCGQECHCTHACESECSTTAMQCKEGHTNVLYFVFCESKEIMCQSYCDVYCPSNKLYLKFKHLVGKEE</sequence>
<proteinExistence type="predicted"/>
<organism evidence="1 2">
    <name type="scientific">Elysia marginata</name>
    <dbReference type="NCBI Taxonomy" id="1093978"/>
    <lineage>
        <taxon>Eukaryota</taxon>
        <taxon>Metazoa</taxon>
        <taxon>Spiralia</taxon>
        <taxon>Lophotrochozoa</taxon>
        <taxon>Mollusca</taxon>
        <taxon>Gastropoda</taxon>
        <taxon>Heterobranchia</taxon>
        <taxon>Euthyneura</taxon>
        <taxon>Panpulmonata</taxon>
        <taxon>Sacoglossa</taxon>
        <taxon>Placobranchoidea</taxon>
        <taxon>Plakobranchidae</taxon>
        <taxon>Elysia</taxon>
    </lineage>
</organism>
<dbReference type="EMBL" id="BMAT01014026">
    <property type="protein sequence ID" value="GFS25195.1"/>
    <property type="molecule type" value="Genomic_DNA"/>
</dbReference>
<keyword evidence="2" id="KW-1185">Reference proteome</keyword>
<gene>
    <name evidence="1" type="ORF">ElyMa_007021000</name>
</gene>
<name>A0AAV4JSB7_9GAST</name>
<dbReference type="AlphaFoldDB" id="A0AAV4JSB7"/>
<comment type="caution">
    <text evidence="1">The sequence shown here is derived from an EMBL/GenBank/DDBJ whole genome shotgun (WGS) entry which is preliminary data.</text>
</comment>
<evidence type="ECO:0000313" key="1">
    <source>
        <dbReference type="EMBL" id="GFS25195.1"/>
    </source>
</evidence>